<reference evidence="1 2" key="1">
    <citation type="journal article" date="2015" name="Nat. Commun.">
        <title>Lucilia cuprina genome unlocks parasitic fly biology to underpin future interventions.</title>
        <authorList>
            <person name="Anstead C.A."/>
            <person name="Korhonen P.K."/>
            <person name="Young N.D."/>
            <person name="Hall R.S."/>
            <person name="Jex A.R."/>
            <person name="Murali S.C."/>
            <person name="Hughes D.S."/>
            <person name="Lee S.F."/>
            <person name="Perry T."/>
            <person name="Stroehlein A.J."/>
            <person name="Ansell B.R."/>
            <person name="Breugelmans B."/>
            <person name="Hofmann A."/>
            <person name="Qu J."/>
            <person name="Dugan S."/>
            <person name="Lee S.L."/>
            <person name="Chao H."/>
            <person name="Dinh H."/>
            <person name="Han Y."/>
            <person name="Doddapaneni H.V."/>
            <person name="Worley K.C."/>
            <person name="Muzny D.M."/>
            <person name="Ioannidis P."/>
            <person name="Waterhouse R.M."/>
            <person name="Zdobnov E.M."/>
            <person name="James P.J."/>
            <person name="Bagnall N.H."/>
            <person name="Kotze A.C."/>
            <person name="Gibbs R.A."/>
            <person name="Richards S."/>
            <person name="Batterham P."/>
            <person name="Gasser R.B."/>
        </authorList>
    </citation>
    <scope>NUCLEOTIDE SEQUENCE [LARGE SCALE GENOMIC DNA]</scope>
    <source>
        <strain evidence="1 2">LS</strain>
        <tissue evidence="1">Full body</tissue>
    </source>
</reference>
<sequence>LTSEHRVSKLTLPVYLNSTRTELLFTVDLAVAAGQDPHSFYERGVAVLTSTALN</sequence>
<dbReference type="Gene3D" id="3.10.490.20">
    <property type="match status" value="1"/>
</dbReference>
<dbReference type="STRING" id="7375.A0A0L0CHW9"/>
<name>A0A0L0CHW9_LUCCU</name>
<dbReference type="EMBL" id="JRES01000377">
    <property type="protein sequence ID" value="KNC31845.1"/>
    <property type="molecule type" value="Genomic_DNA"/>
</dbReference>
<comment type="caution">
    <text evidence="1">The sequence shown here is derived from an EMBL/GenBank/DDBJ whole genome shotgun (WGS) entry which is preliminary data.</text>
</comment>
<dbReference type="OrthoDB" id="14187at2759"/>
<evidence type="ECO:0000313" key="2">
    <source>
        <dbReference type="Proteomes" id="UP000037069"/>
    </source>
</evidence>
<feature type="non-terminal residue" evidence="1">
    <location>
        <position position="54"/>
    </location>
</feature>
<dbReference type="AlphaFoldDB" id="A0A0L0CHW9"/>
<feature type="non-terminal residue" evidence="1">
    <location>
        <position position="1"/>
    </location>
</feature>
<organism evidence="1 2">
    <name type="scientific">Lucilia cuprina</name>
    <name type="common">Green bottle fly</name>
    <name type="synonym">Australian sheep blowfly</name>
    <dbReference type="NCBI Taxonomy" id="7375"/>
    <lineage>
        <taxon>Eukaryota</taxon>
        <taxon>Metazoa</taxon>
        <taxon>Ecdysozoa</taxon>
        <taxon>Arthropoda</taxon>
        <taxon>Hexapoda</taxon>
        <taxon>Insecta</taxon>
        <taxon>Pterygota</taxon>
        <taxon>Neoptera</taxon>
        <taxon>Endopterygota</taxon>
        <taxon>Diptera</taxon>
        <taxon>Brachycera</taxon>
        <taxon>Muscomorpha</taxon>
        <taxon>Oestroidea</taxon>
        <taxon>Calliphoridae</taxon>
        <taxon>Luciliinae</taxon>
        <taxon>Lucilia</taxon>
    </lineage>
</organism>
<proteinExistence type="predicted"/>
<accession>A0A0L0CHW9</accession>
<evidence type="ECO:0000313" key="1">
    <source>
        <dbReference type="EMBL" id="KNC31845.1"/>
    </source>
</evidence>
<dbReference type="Proteomes" id="UP000037069">
    <property type="component" value="Unassembled WGS sequence"/>
</dbReference>
<protein>
    <submittedName>
        <fullName evidence="1">Dynein heavy chain, cytoplasmic</fullName>
    </submittedName>
</protein>
<keyword evidence="2" id="KW-1185">Reference proteome</keyword>
<gene>
    <name evidence="1" type="ORF">FF38_12454</name>
</gene>
<dbReference type="InterPro" id="IPR043160">
    <property type="entry name" value="Dynein_C_barrel"/>
</dbReference>